<dbReference type="InterPro" id="IPR029052">
    <property type="entry name" value="Metallo-depent_PP-like"/>
</dbReference>
<evidence type="ECO:0000259" key="9">
    <source>
        <dbReference type="PROSITE" id="PS00125"/>
    </source>
</evidence>
<dbReference type="PRINTS" id="PR00114">
    <property type="entry name" value="STPHPHTASE"/>
</dbReference>
<organism evidence="10 11">
    <name type="scientific">Tritrichomonas foetus</name>
    <dbReference type="NCBI Taxonomy" id="1144522"/>
    <lineage>
        <taxon>Eukaryota</taxon>
        <taxon>Metamonada</taxon>
        <taxon>Parabasalia</taxon>
        <taxon>Tritrichomonadida</taxon>
        <taxon>Tritrichomonadidae</taxon>
        <taxon>Tritrichomonas</taxon>
    </lineage>
</organism>
<dbReference type="EMBL" id="MLAK01001004">
    <property type="protein sequence ID" value="OHS99457.1"/>
    <property type="molecule type" value="Genomic_DNA"/>
</dbReference>
<comment type="cofactor">
    <cofactor evidence="1">
        <name>Mn(2+)</name>
        <dbReference type="ChEBI" id="CHEBI:29035"/>
    </cofactor>
</comment>
<dbReference type="Gene3D" id="3.60.21.10">
    <property type="match status" value="1"/>
</dbReference>
<dbReference type="OrthoDB" id="10398985at2759"/>
<dbReference type="VEuPathDB" id="TrichDB:TRFO_08396"/>
<comment type="caution">
    <text evidence="10">The sequence shown here is derived from an EMBL/GenBank/DDBJ whole genome shotgun (WGS) entry which is preliminary data.</text>
</comment>
<comment type="catalytic activity">
    <reaction evidence="6">
        <text>O-phospho-L-seryl-[protein] + H2O = L-seryl-[protein] + phosphate</text>
        <dbReference type="Rhea" id="RHEA:20629"/>
        <dbReference type="Rhea" id="RHEA-COMP:9863"/>
        <dbReference type="Rhea" id="RHEA-COMP:11604"/>
        <dbReference type="ChEBI" id="CHEBI:15377"/>
        <dbReference type="ChEBI" id="CHEBI:29999"/>
        <dbReference type="ChEBI" id="CHEBI:43474"/>
        <dbReference type="ChEBI" id="CHEBI:83421"/>
        <dbReference type="EC" id="3.1.3.16"/>
    </reaction>
</comment>
<dbReference type="GO" id="GO:0005737">
    <property type="term" value="C:cytoplasm"/>
    <property type="evidence" value="ECO:0007669"/>
    <property type="project" value="TreeGrafter"/>
</dbReference>
<keyword evidence="3 8" id="KW-0378">Hydrolase</keyword>
<accession>A0A1J4JLA7</accession>
<name>A0A1J4JLA7_9EUKA</name>
<dbReference type="AlphaFoldDB" id="A0A1J4JLA7"/>
<gene>
    <name evidence="10" type="primary">PP1</name>
    <name evidence="10" type="ORF">TRFO_08396</name>
</gene>
<dbReference type="CDD" id="cd00144">
    <property type="entry name" value="MPP_PPP_family"/>
    <property type="match status" value="1"/>
</dbReference>
<evidence type="ECO:0000256" key="2">
    <source>
        <dbReference type="ARBA" id="ARBA00022723"/>
    </source>
</evidence>
<dbReference type="PANTHER" id="PTHR11668">
    <property type="entry name" value="SERINE/THREONINE PROTEIN PHOSPHATASE"/>
    <property type="match status" value="1"/>
</dbReference>
<evidence type="ECO:0000256" key="6">
    <source>
        <dbReference type="ARBA" id="ARBA00047761"/>
    </source>
</evidence>
<dbReference type="EC" id="3.1.3.16" evidence="8"/>
<dbReference type="Proteomes" id="UP000179807">
    <property type="component" value="Unassembled WGS sequence"/>
</dbReference>
<dbReference type="GeneID" id="94828964"/>
<dbReference type="PANTHER" id="PTHR11668:SF300">
    <property type="entry name" value="SERINE_THREONINE-PROTEIN PHOSPHATASE"/>
    <property type="match status" value="1"/>
</dbReference>
<dbReference type="SUPFAM" id="SSF56300">
    <property type="entry name" value="Metallo-dependent phosphatases"/>
    <property type="match status" value="1"/>
</dbReference>
<evidence type="ECO:0000256" key="4">
    <source>
        <dbReference type="ARBA" id="ARBA00022912"/>
    </source>
</evidence>
<evidence type="ECO:0000256" key="5">
    <source>
        <dbReference type="ARBA" id="ARBA00023211"/>
    </source>
</evidence>
<comment type="similarity">
    <text evidence="8">Belongs to the PPP phosphatase family.</text>
</comment>
<keyword evidence="4" id="KW-0904">Protein phosphatase</keyword>
<evidence type="ECO:0000256" key="8">
    <source>
        <dbReference type="RuleBase" id="RU004273"/>
    </source>
</evidence>
<keyword evidence="11" id="KW-1185">Reference proteome</keyword>
<dbReference type="Pfam" id="PF00149">
    <property type="entry name" value="Metallophos"/>
    <property type="match status" value="1"/>
</dbReference>
<feature type="domain" description="Serine/threonine specific protein phosphatases" evidence="9">
    <location>
        <begin position="102"/>
        <end position="107"/>
    </location>
</feature>
<evidence type="ECO:0000313" key="11">
    <source>
        <dbReference type="Proteomes" id="UP000179807"/>
    </source>
</evidence>
<dbReference type="InterPro" id="IPR004843">
    <property type="entry name" value="Calcineurin-like_PHP"/>
</dbReference>
<dbReference type="InterPro" id="IPR050341">
    <property type="entry name" value="PP1_catalytic_subunit"/>
</dbReference>
<dbReference type="InterPro" id="IPR006186">
    <property type="entry name" value="Ser/Thr-sp_prot-phosphatase"/>
</dbReference>
<sequence length="329" mass="37547">MHGGHTQTSFPCHSSIIQIIKSAQLVFSKEPSLLELEGNFTVVGDIHGNIDDLLRIFEKRGYPPFTNYLFLGDYVDRGSHSPEVIILLFCLKILYPQNIFLIRGNHECETVTNIYGFRRDCTKRFSQRIYKKFMKCFMHLPFAAVINDSYICLHGGMSPHLESLEDLMDLDKPMISADSEIARDIVWSDPLESADGFTPSDRGTGYFFNNKKLDKFLKANNLKMMIRSHESCMDGYEKPLTNCLTIFSNTDYCGMNNNAAVAIIDQDEDSFRTEIFSPLTCDDLEMRRVIIPEWIFTEMTENSIPMKEPCVVSPQDLLDALSGPPLNLF</sequence>
<evidence type="ECO:0000256" key="1">
    <source>
        <dbReference type="ARBA" id="ARBA00001936"/>
    </source>
</evidence>
<evidence type="ECO:0000256" key="7">
    <source>
        <dbReference type="ARBA" id="ARBA00048336"/>
    </source>
</evidence>
<proteinExistence type="inferred from homology"/>
<evidence type="ECO:0000313" key="10">
    <source>
        <dbReference type="EMBL" id="OHS99457.1"/>
    </source>
</evidence>
<dbReference type="GO" id="GO:0005634">
    <property type="term" value="C:nucleus"/>
    <property type="evidence" value="ECO:0007669"/>
    <property type="project" value="TreeGrafter"/>
</dbReference>
<evidence type="ECO:0000256" key="3">
    <source>
        <dbReference type="ARBA" id="ARBA00022801"/>
    </source>
</evidence>
<reference evidence="10" key="1">
    <citation type="submission" date="2016-10" db="EMBL/GenBank/DDBJ databases">
        <authorList>
            <person name="Benchimol M."/>
            <person name="Almeida L.G."/>
            <person name="Vasconcelos A.T."/>
            <person name="Perreira-Neves A."/>
            <person name="Rosa I.A."/>
            <person name="Tasca T."/>
            <person name="Bogo M.R."/>
            <person name="de Souza W."/>
        </authorList>
    </citation>
    <scope>NUCLEOTIDE SEQUENCE [LARGE SCALE GENOMIC DNA]</scope>
    <source>
        <strain evidence="10">K</strain>
    </source>
</reference>
<comment type="catalytic activity">
    <reaction evidence="7 8">
        <text>O-phospho-L-threonyl-[protein] + H2O = L-threonyl-[protein] + phosphate</text>
        <dbReference type="Rhea" id="RHEA:47004"/>
        <dbReference type="Rhea" id="RHEA-COMP:11060"/>
        <dbReference type="Rhea" id="RHEA-COMP:11605"/>
        <dbReference type="ChEBI" id="CHEBI:15377"/>
        <dbReference type="ChEBI" id="CHEBI:30013"/>
        <dbReference type="ChEBI" id="CHEBI:43474"/>
        <dbReference type="ChEBI" id="CHEBI:61977"/>
        <dbReference type="EC" id="3.1.3.16"/>
    </reaction>
</comment>
<keyword evidence="5" id="KW-0464">Manganese</keyword>
<protein>
    <recommendedName>
        <fullName evidence="8">Serine/threonine-protein phosphatase</fullName>
        <ecNumber evidence="8">3.1.3.16</ecNumber>
    </recommendedName>
</protein>
<dbReference type="SMART" id="SM00156">
    <property type="entry name" value="PP2Ac"/>
    <property type="match status" value="1"/>
</dbReference>
<keyword evidence="2" id="KW-0479">Metal-binding</keyword>
<dbReference type="PROSITE" id="PS00125">
    <property type="entry name" value="SER_THR_PHOSPHATASE"/>
    <property type="match status" value="1"/>
</dbReference>
<dbReference type="RefSeq" id="XP_068352594.1">
    <property type="nucleotide sequence ID" value="XM_068494260.1"/>
</dbReference>
<dbReference type="GO" id="GO:0046872">
    <property type="term" value="F:metal ion binding"/>
    <property type="evidence" value="ECO:0007669"/>
    <property type="project" value="UniProtKB-KW"/>
</dbReference>
<dbReference type="GO" id="GO:0004722">
    <property type="term" value="F:protein serine/threonine phosphatase activity"/>
    <property type="evidence" value="ECO:0007669"/>
    <property type="project" value="UniProtKB-EC"/>
</dbReference>